<reference evidence="5" key="1">
    <citation type="journal article" date="2019" name="bioRxiv">
        <title>The Genome of the Zebra Mussel, Dreissena polymorpha: A Resource for Invasive Species Research.</title>
        <authorList>
            <person name="McCartney M.A."/>
            <person name="Auch B."/>
            <person name="Kono T."/>
            <person name="Mallez S."/>
            <person name="Zhang Y."/>
            <person name="Obille A."/>
            <person name="Becker A."/>
            <person name="Abrahante J.E."/>
            <person name="Garbe J."/>
            <person name="Badalamenti J.P."/>
            <person name="Herman A."/>
            <person name="Mangelson H."/>
            <person name="Liachko I."/>
            <person name="Sullivan S."/>
            <person name="Sone E.D."/>
            <person name="Koren S."/>
            <person name="Silverstein K.A.T."/>
            <person name="Beckman K.B."/>
            <person name="Gohl D.M."/>
        </authorList>
    </citation>
    <scope>NUCLEOTIDE SEQUENCE</scope>
    <source>
        <strain evidence="5">Duluth1</strain>
        <tissue evidence="5">Whole animal</tissue>
    </source>
</reference>
<feature type="region of interest" description="Disordered" evidence="3">
    <location>
        <begin position="63"/>
        <end position="107"/>
    </location>
</feature>
<dbReference type="CDD" id="cd00084">
    <property type="entry name" value="HMG-box_SF"/>
    <property type="match status" value="1"/>
</dbReference>
<accession>A0A9D4JQ96</accession>
<evidence type="ECO:0000256" key="1">
    <source>
        <dbReference type="ARBA" id="ARBA00023125"/>
    </source>
</evidence>
<keyword evidence="6" id="KW-1185">Reference proteome</keyword>
<feature type="domain" description="HMG box" evidence="4">
    <location>
        <begin position="103"/>
        <end position="169"/>
    </location>
</feature>
<comment type="caution">
    <text evidence="5">The sequence shown here is derived from an EMBL/GenBank/DDBJ whole genome shotgun (WGS) entry which is preliminary data.</text>
</comment>
<feature type="compositionally biased region" description="Acidic residues" evidence="3">
    <location>
        <begin position="179"/>
        <end position="198"/>
    </location>
</feature>
<protein>
    <recommendedName>
        <fullName evidence="4">HMG box domain-containing protein</fullName>
    </recommendedName>
</protein>
<feature type="region of interest" description="Disordered" evidence="3">
    <location>
        <begin position="1"/>
        <end position="23"/>
    </location>
</feature>
<evidence type="ECO:0000259" key="4">
    <source>
        <dbReference type="PROSITE" id="PS50118"/>
    </source>
</evidence>
<name>A0A9D4JQ96_DREPO</name>
<dbReference type="PROSITE" id="PS50118">
    <property type="entry name" value="HMG_BOX_2"/>
    <property type="match status" value="2"/>
</dbReference>
<dbReference type="PRINTS" id="PR00886">
    <property type="entry name" value="HIGHMOBLTY12"/>
</dbReference>
<dbReference type="InterPro" id="IPR009071">
    <property type="entry name" value="HMG_box_dom"/>
</dbReference>
<feature type="compositionally biased region" description="Basic and acidic residues" evidence="3">
    <location>
        <begin position="1"/>
        <end position="20"/>
    </location>
</feature>
<sequence>MGRPKVDGRPGGKKAKDPNKPKRSTSAYFYYLAFCREEAKKAGKSISKIAEFTKECSEKWRNLDAKGKKRFDEQAANDKARYDKEMSSYTGGKSSKTKDPNQPKKPMTGYFLFLADFREKHRGKDIPNKELLKLAGEEWREMDDSQKMPYEKKSQEEQKKYEVAMANFRKGGASANGGGDDDEDEEDLEDEEDDDDDE</sequence>
<dbReference type="InterPro" id="IPR036910">
    <property type="entry name" value="HMG_box_dom_sf"/>
</dbReference>
<feature type="domain" description="HMG box" evidence="4">
    <location>
        <begin position="21"/>
        <end position="90"/>
    </location>
</feature>
<dbReference type="SUPFAM" id="SSF47095">
    <property type="entry name" value="HMG-box"/>
    <property type="match status" value="2"/>
</dbReference>
<dbReference type="InterPro" id="IPR050342">
    <property type="entry name" value="HMGB"/>
</dbReference>
<feature type="compositionally biased region" description="Basic and acidic residues" evidence="3">
    <location>
        <begin position="63"/>
        <end position="86"/>
    </location>
</feature>
<gene>
    <name evidence="5" type="ORF">DPMN_122294</name>
</gene>
<dbReference type="Proteomes" id="UP000828390">
    <property type="component" value="Unassembled WGS sequence"/>
</dbReference>
<evidence type="ECO:0000256" key="3">
    <source>
        <dbReference type="SAM" id="MobiDB-lite"/>
    </source>
</evidence>
<reference evidence="5" key="2">
    <citation type="submission" date="2020-11" db="EMBL/GenBank/DDBJ databases">
        <authorList>
            <person name="McCartney M.A."/>
            <person name="Auch B."/>
            <person name="Kono T."/>
            <person name="Mallez S."/>
            <person name="Becker A."/>
            <person name="Gohl D.M."/>
            <person name="Silverstein K.A.T."/>
            <person name="Koren S."/>
            <person name="Bechman K.B."/>
            <person name="Herman A."/>
            <person name="Abrahante J.E."/>
            <person name="Garbe J."/>
        </authorList>
    </citation>
    <scope>NUCLEOTIDE SEQUENCE</scope>
    <source>
        <strain evidence="5">Duluth1</strain>
        <tissue evidence="5">Whole animal</tissue>
    </source>
</reference>
<dbReference type="FunFam" id="1.10.30.10:FF:000073">
    <property type="entry name" value="High mobility group protein 1 homolog"/>
    <property type="match status" value="1"/>
</dbReference>
<dbReference type="GO" id="GO:0006357">
    <property type="term" value="P:regulation of transcription by RNA polymerase II"/>
    <property type="evidence" value="ECO:0007669"/>
    <property type="project" value="TreeGrafter"/>
</dbReference>
<proteinExistence type="predicted"/>
<evidence type="ECO:0000256" key="2">
    <source>
        <dbReference type="PROSITE-ProRule" id="PRU00267"/>
    </source>
</evidence>
<dbReference type="Gene3D" id="1.10.30.10">
    <property type="entry name" value="High mobility group box domain"/>
    <property type="match status" value="2"/>
</dbReference>
<feature type="DNA-binding region" description="HMG box" evidence="2">
    <location>
        <begin position="103"/>
        <end position="169"/>
    </location>
</feature>
<evidence type="ECO:0000313" key="5">
    <source>
        <dbReference type="EMBL" id="KAH3820550.1"/>
    </source>
</evidence>
<dbReference type="Pfam" id="PF00505">
    <property type="entry name" value="HMG_box"/>
    <property type="match status" value="1"/>
</dbReference>
<feature type="region of interest" description="Disordered" evidence="3">
    <location>
        <begin position="134"/>
        <end position="198"/>
    </location>
</feature>
<keyword evidence="2" id="KW-0539">Nucleus</keyword>
<feature type="DNA-binding region" description="HMG box" evidence="2">
    <location>
        <begin position="21"/>
        <end position="90"/>
    </location>
</feature>
<dbReference type="OrthoDB" id="1919336at2759"/>
<dbReference type="EMBL" id="JAIWYP010000005">
    <property type="protein sequence ID" value="KAH3820550.1"/>
    <property type="molecule type" value="Genomic_DNA"/>
</dbReference>
<dbReference type="GO" id="GO:0003677">
    <property type="term" value="F:DNA binding"/>
    <property type="evidence" value="ECO:0007669"/>
    <property type="project" value="UniProtKB-UniRule"/>
</dbReference>
<dbReference type="GO" id="GO:0005634">
    <property type="term" value="C:nucleus"/>
    <property type="evidence" value="ECO:0007669"/>
    <property type="project" value="UniProtKB-UniRule"/>
</dbReference>
<feature type="compositionally biased region" description="Basic and acidic residues" evidence="3">
    <location>
        <begin position="134"/>
        <end position="162"/>
    </location>
</feature>
<dbReference type="CDD" id="cd21978">
    <property type="entry name" value="HMG-box_HMGB_rpt1"/>
    <property type="match status" value="1"/>
</dbReference>
<evidence type="ECO:0000313" key="6">
    <source>
        <dbReference type="Proteomes" id="UP000828390"/>
    </source>
</evidence>
<dbReference type="AlphaFoldDB" id="A0A9D4JQ96"/>
<dbReference type="PANTHER" id="PTHR48112">
    <property type="entry name" value="HIGH MOBILITY GROUP PROTEIN DSP1"/>
    <property type="match status" value="1"/>
</dbReference>
<organism evidence="5 6">
    <name type="scientific">Dreissena polymorpha</name>
    <name type="common">Zebra mussel</name>
    <name type="synonym">Mytilus polymorpha</name>
    <dbReference type="NCBI Taxonomy" id="45954"/>
    <lineage>
        <taxon>Eukaryota</taxon>
        <taxon>Metazoa</taxon>
        <taxon>Spiralia</taxon>
        <taxon>Lophotrochozoa</taxon>
        <taxon>Mollusca</taxon>
        <taxon>Bivalvia</taxon>
        <taxon>Autobranchia</taxon>
        <taxon>Heteroconchia</taxon>
        <taxon>Euheterodonta</taxon>
        <taxon>Imparidentia</taxon>
        <taxon>Neoheterodontei</taxon>
        <taxon>Myida</taxon>
        <taxon>Dreissenoidea</taxon>
        <taxon>Dreissenidae</taxon>
        <taxon>Dreissena</taxon>
    </lineage>
</organism>
<keyword evidence="1 2" id="KW-0238">DNA-binding</keyword>
<dbReference type="Pfam" id="PF09011">
    <property type="entry name" value="HMG_box_2"/>
    <property type="match status" value="1"/>
</dbReference>
<dbReference type="SMART" id="SM00398">
    <property type="entry name" value="HMG"/>
    <property type="match status" value="2"/>
</dbReference>